<feature type="compositionally biased region" description="Polar residues" evidence="2">
    <location>
        <begin position="152"/>
        <end position="164"/>
    </location>
</feature>
<protein>
    <submittedName>
        <fullName evidence="3">Uncharacterized protein</fullName>
    </submittedName>
</protein>
<feature type="coiled-coil region" evidence="1">
    <location>
        <begin position="2"/>
        <end position="29"/>
    </location>
</feature>
<evidence type="ECO:0000313" key="4">
    <source>
        <dbReference type="Proteomes" id="UP000494106"/>
    </source>
</evidence>
<comment type="caution">
    <text evidence="3">The sequence shown here is derived from an EMBL/GenBank/DDBJ whole genome shotgun (WGS) entry which is preliminary data.</text>
</comment>
<accession>A0A8S0ZHX8</accession>
<feature type="compositionally biased region" description="Basic residues" evidence="2">
    <location>
        <begin position="167"/>
        <end position="177"/>
    </location>
</feature>
<reference evidence="3 4" key="1">
    <citation type="submission" date="2020-04" db="EMBL/GenBank/DDBJ databases">
        <authorList>
            <person name="Wallbank WR R."/>
            <person name="Pardo Diaz C."/>
            <person name="Kozak K."/>
            <person name="Martin S."/>
            <person name="Jiggins C."/>
            <person name="Moest M."/>
            <person name="Warren A I."/>
            <person name="Byers J.R.P. K."/>
            <person name="Montejo-Kovacevich G."/>
            <person name="Yen C E."/>
        </authorList>
    </citation>
    <scope>NUCLEOTIDE SEQUENCE [LARGE SCALE GENOMIC DNA]</scope>
</reference>
<dbReference type="EMBL" id="CADEBC010000477">
    <property type="protein sequence ID" value="CAB3232408.1"/>
    <property type="molecule type" value="Genomic_DNA"/>
</dbReference>
<feature type="compositionally biased region" description="Low complexity" evidence="2">
    <location>
        <begin position="106"/>
        <end position="120"/>
    </location>
</feature>
<dbReference type="Proteomes" id="UP000494106">
    <property type="component" value="Unassembled WGS sequence"/>
</dbReference>
<organism evidence="3 4">
    <name type="scientific">Arctia plantaginis</name>
    <name type="common">Wood tiger moth</name>
    <name type="synonym">Phalaena plantaginis</name>
    <dbReference type="NCBI Taxonomy" id="874455"/>
    <lineage>
        <taxon>Eukaryota</taxon>
        <taxon>Metazoa</taxon>
        <taxon>Ecdysozoa</taxon>
        <taxon>Arthropoda</taxon>
        <taxon>Hexapoda</taxon>
        <taxon>Insecta</taxon>
        <taxon>Pterygota</taxon>
        <taxon>Neoptera</taxon>
        <taxon>Endopterygota</taxon>
        <taxon>Lepidoptera</taxon>
        <taxon>Glossata</taxon>
        <taxon>Ditrysia</taxon>
        <taxon>Noctuoidea</taxon>
        <taxon>Erebidae</taxon>
        <taxon>Arctiinae</taxon>
        <taxon>Arctia</taxon>
    </lineage>
</organism>
<feature type="region of interest" description="Disordered" evidence="2">
    <location>
        <begin position="88"/>
        <end position="177"/>
    </location>
</feature>
<dbReference type="AlphaFoldDB" id="A0A8S0ZHX8"/>
<proteinExistence type="predicted"/>
<name>A0A8S0ZHX8_ARCPL</name>
<evidence type="ECO:0000256" key="2">
    <source>
        <dbReference type="SAM" id="MobiDB-lite"/>
    </source>
</evidence>
<sequence length="177" mass="19187">MAEHLQEQILQLQAEKAALLLRLEQENKAEVQAILASQLDLDLNKLAELADKVMEIASPNQIYTCAAPSTSSSVLETLVERVEQLGKQVASLSTKNKPGRSRSRSRASSSRSRTSTPGASNKQLLDKPPEAAVLPQADNMSTEPASSAAVPKNSSTSTQQTPYVTRSGRRVRFKTLD</sequence>
<gene>
    <name evidence="3" type="ORF">APLA_LOCUS4830</name>
</gene>
<evidence type="ECO:0000256" key="1">
    <source>
        <dbReference type="SAM" id="Coils"/>
    </source>
</evidence>
<evidence type="ECO:0000313" key="3">
    <source>
        <dbReference type="EMBL" id="CAB3232408.1"/>
    </source>
</evidence>
<keyword evidence="1" id="KW-0175">Coiled coil</keyword>
<keyword evidence="4" id="KW-1185">Reference proteome</keyword>
<dbReference type="OrthoDB" id="6260718at2759"/>